<keyword evidence="6" id="KW-1133">Transmembrane helix</keyword>
<dbReference type="EMBL" id="AJWY01003095">
    <property type="protein sequence ID" value="EKC76401.1"/>
    <property type="molecule type" value="Genomic_DNA"/>
</dbReference>
<evidence type="ECO:0000256" key="6">
    <source>
        <dbReference type="SAM" id="Phobius"/>
    </source>
</evidence>
<evidence type="ECO:0000256" key="2">
    <source>
        <dbReference type="ARBA" id="ARBA00022516"/>
    </source>
</evidence>
<keyword evidence="2" id="KW-0444">Lipid biosynthesis</keyword>
<evidence type="ECO:0000256" key="3">
    <source>
        <dbReference type="ARBA" id="ARBA00022679"/>
    </source>
</evidence>
<keyword evidence="3 8" id="KW-0808">Transferase</keyword>
<dbReference type="Pfam" id="PF01553">
    <property type="entry name" value="Acyltransferase"/>
    <property type="match status" value="1"/>
</dbReference>
<feature type="non-terminal residue" evidence="8">
    <location>
        <position position="1"/>
    </location>
</feature>
<evidence type="ECO:0000259" key="7">
    <source>
        <dbReference type="SMART" id="SM00563"/>
    </source>
</evidence>
<feature type="domain" description="Phospholipid/glycerol acyltransferase" evidence="7">
    <location>
        <begin position="83"/>
        <end position="192"/>
    </location>
</feature>
<comment type="pathway">
    <text evidence="1">Lipid metabolism.</text>
</comment>
<evidence type="ECO:0000256" key="4">
    <source>
        <dbReference type="ARBA" id="ARBA00023098"/>
    </source>
</evidence>
<feature type="non-terminal residue" evidence="8">
    <location>
        <position position="364"/>
    </location>
</feature>
<evidence type="ECO:0000256" key="5">
    <source>
        <dbReference type="ARBA" id="ARBA00023315"/>
    </source>
</evidence>
<gene>
    <name evidence="8" type="ORF">LEA_04725</name>
</gene>
<dbReference type="InterPro" id="IPR002123">
    <property type="entry name" value="Plipid/glycerol_acylTrfase"/>
</dbReference>
<dbReference type="PANTHER" id="PTHR10434:SF64">
    <property type="entry name" value="1-ACYL-SN-GLYCEROL-3-PHOSPHATE ACYLTRANSFERASE-RELATED"/>
    <property type="match status" value="1"/>
</dbReference>
<reference evidence="8" key="1">
    <citation type="journal article" date="2013" name="Environ. Microbiol.">
        <title>Microbiota from the distal guts of lean and obese adolescents exhibit partial functional redundancy besides clear differences in community structure.</title>
        <authorList>
            <person name="Ferrer M."/>
            <person name="Ruiz A."/>
            <person name="Lanza F."/>
            <person name="Haange S.B."/>
            <person name="Oberbach A."/>
            <person name="Till H."/>
            <person name="Bargiela R."/>
            <person name="Campoy C."/>
            <person name="Segura M.T."/>
            <person name="Richter M."/>
            <person name="von Bergen M."/>
            <person name="Seifert J."/>
            <person name="Suarez A."/>
        </authorList>
    </citation>
    <scope>NUCLEOTIDE SEQUENCE</scope>
</reference>
<organism evidence="8">
    <name type="scientific">human gut metagenome</name>
    <dbReference type="NCBI Taxonomy" id="408170"/>
    <lineage>
        <taxon>unclassified sequences</taxon>
        <taxon>metagenomes</taxon>
        <taxon>organismal metagenomes</taxon>
    </lineage>
</organism>
<dbReference type="GO" id="GO:0006654">
    <property type="term" value="P:phosphatidic acid biosynthetic process"/>
    <property type="evidence" value="ECO:0007669"/>
    <property type="project" value="TreeGrafter"/>
</dbReference>
<dbReference type="AlphaFoldDB" id="K1UXS7"/>
<dbReference type="SMART" id="SM00563">
    <property type="entry name" value="PlsC"/>
    <property type="match status" value="1"/>
</dbReference>
<keyword evidence="5 8" id="KW-0012">Acyltransferase</keyword>
<dbReference type="GO" id="GO:0003841">
    <property type="term" value="F:1-acylglycerol-3-phosphate O-acyltransferase activity"/>
    <property type="evidence" value="ECO:0007669"/>
    <property type="project" value="TreeGrafter"/>
</dbReference>
<protein>
    <submittedName>
        <fullName evidence="8">Phospholipid/glycerol acyltransferase</fullName>
    </submittedName>
</protein>
<sequence>RTVPVTVPRIARSLYSILFLCVSMFLLVLPATFLYFRIGGATERKRRRLHRFICRASRFIVRRVPGTCFTLDNSVGERFDKPAVIISNHQSHLDLMCILMLTPNLVVLTNDWVHRNPIYGLVIRYAEFYAVSDGIEANLGRLADLVRRGYSIVVFPEGTRSPDCRIGRFHRGAFYLAEQLHLDLLPIYLHGVGHVLPKRDFMLRRGSMHAEVGRRITPDDPRYGADYKARTSAIRRHYVAHYAALCARRETADYYAWYVCEKYRTAGRRAHRACCRLLRRNGNFREAVGAMPEAASVRIDNASTGEFALLCALVRPQCEIHAVECDPKRRAVAARALSLPENLHLHASAADVPPDALRYRLDDG</sequence>
<keyword evidence="6" id="KW-0472">Membrane</keyword>
<accession>K1UXS7</accession>
<evidence type="ECO:0000256" key="1">
    <source>
        <dbReference type="ARBA" id="ARBA00005189"/>
    </source>
</evidence>
<keyword evidence="4" id="KW-0443">Lipid metabolism</keyword>
<dbReference type="CDD" id="cd07989">
    <property type="entry name" value="LPLAT_AGPAT-like"/>
    <property type="match status" value="1"/>
</dbReference>
<keyword evidence="6" id="KW-0812">Transmembrane</keyword>
<name>K1UXS7_9ZZZZ</name>
<comment type="caution">
    <text evidence="8">The sequence shown here is derived from an EMBL/GenBank/DDBJ whole genome shotgun (WGS) entry which is preliminary data.</text>
</comment>
<feature type="transmembrane region" description="Helical" evidence="6">
    <location>
        <begin position="14"/>
        <end position="38"/>
    </location>
</feature>
<proteinExistence type="predicted"/>
<dbReference type="SUPFAM" id="SSF69593">
    <property type="entry name" value="Glycerol-3-phosphate (1)-acyltransferase"/>
    <property type="match status" value="1"/>
</dbReference>
<dbReference type="PANTHER" id="PTHR10434">
    <property type="entry name" value="1-ACYL-SN-GLYCEROL-3-PHOSPHATE ACYLTRANSFERASE"/>
    <property type="match status" value="1"/>
</dbReference>
<evidence type="ECO:0000313" key="8">
    <source>
        <dbReference type="EMBL" id="EKC76401.1"/>
    </source>
</evidence>